<dbReference type="Proteomes" id="UP001232163">
    <property type="component" value="Unassembled WGS sequence"/>
</dbReference>
<reference evidence="2 3" key="1">
    <citation type="submission" date="2023-07" db="EMBL/GenBank/DDBJ databases">
        <title>Genomic Encyclopedia of Type Strains, Phase IV (KMG-IV): sequencing the most valuable type-strain genomes for metagenomic binning, comparative biology and taxonomic classification.</title>
        <authorList>
            <person name="Goeker M."/>
        </authorList>
    </citation>
    <scope>NUCLEOTIDE SEQUENCE [LARGE SCALE GENOMIC DNA]</scope>
    <source>
        <strain evidence="2 3">NIO-1023</strain>
    </source>
</reference>
<evidence type="ECO:0000313" key="3">
    <source>
        <dbReference type="Proteomes" id="UP001232163"/>
    </source>
</evidence>
<feature type="chain" id="PRO_5045094942" evidence="1">
    <location>
        <begin position="27"/>
        <end position="179"/>
    </location>
</feature>
<keyword evidence="3" id="KW-1185">Reference proteome</keyword>
<sequence length="179" mass="18948">MTSARWTPARALTTAVLTVAALGSWAPTPRTTRAWLTVRPGGGVTSRVGVTVQAPSRWRPEAVQAVRVDVQAVPATALPVPVMPGVTLATAVYRVRADRTVQVADAGRFVVTVPVNGGGTLVPLRLTSSEVDLAPGDTLPRKVGWVFDAQALVRENRVQFQTTVLSGEAQDFAVARISN</sequence>
<protein>
    <submittedName>
        <fullName evidence="2">Uncharacterized protein</fullName>
    </submittedName>
</protein>
<dbReference type="RefSeq" id="WP_307467487.1">
    <property type="nucleotide sequence ID" value="NZ_JAURUR010000011.1"/>
</dbReference>
<evidence type="ECO:0000256" key="1">
    <source>
        <dbReference type="SAM" id="SignalP"/>
    </source>
</evidence>
<comment type="caution">
    <text evidence="2">The sequence shown here is derived from an EMBL/GenBank/DDBJ whole genome shotgun (WGS) entry which is preliminary data.</text>
</comment>
<dbReference type="EMBL" id="JAURUR010000011">
    <property type="protein sequence ID" value="MDP9765445.1"/>
    <property type="molecule type" value="Genomic_DNA"/>
</dbReference>
<keyword evidence="1" id="KW-0732">Signal</keyword>
<proteinExistence type="predicted"/>
<organism evidence="2 3">
    <name type="scientific">Deinococcus enclensis</name>
    <dbReference type="NCBI Taxonomy" id="1049582"/>
    <lineage>
        <taxon>Bacteria</taxon>
        <taxon>Thermotogati</taxon>
        <taxon>Deinococcota</taxon>
        <taxon>Deinococci</taxon>
        <taxon>Deinococcales</taxon>
        <taxon>Deinococcaceae</taxon>
        <taxon>Deinococcus</taxon>
    </lineage>
</organism>
<accession>A0ABT9MFW9</accession>
<gene>
    <name evidence="2" type="ORF">QO006_002896</name>
</gene>
<feature type="signal peptide" evidence="1">
    <location>
        <begin position="1"/>
        <end position="26"/>
    </location>
</feature>
<evidence type="ECO:0000313" key="2">
    <source>
        <dbReference type="EMBL" id="MDP9765445.1"/>
    </source>
</evidence>
<name>A0ABT9MFW9_9DEIO</name>